<dbReference type="InterPro" id="IPR010775">
    <property type="entry name" value="DUF1365"/>
</dbReference>
<evidence type="ECO:0000313" key="2">
    <source>
        <dbReference type="Proteomes" id="UP000092695"/>
    </source>
</evidence>
<proteinExistence type="predicted"/>
<dbReference type="PANTHER" id="PTHR33973">
    <property type="entry name" value="OS07G0153300 PROTEIN"/>
    <property type="match status" value="1"/>
</dbReference>
<name>A0A193LFH4_9GAMM</name>
<dbReference type="AlphaFoldDB" id="A0A193LFH4"/>
<keyword evidence="2" id="KW-1185">Reference proteome</keyword>
<evidence type="ECO:0000313" key="1">
    <source>
        <dbReference type="EMBL" id="ANO51213.1"/>
    </source>
</evidence>
<dbReference type="RefSeq" id="WP_068615345.1">
    <property type="nucleotide sequence ID" value="NZ_CP016268.1"/>
</dbReference>
<organism evidence="1 2">
    <name type="scientific">Woeseia oceani</name>
    <dbReference type="NCBI Taxonomy" id="1548547"/>
    <lineage>
        <taxon>Bacteria</taxon>
        <taxon>Pseudomonadati</taxon>
        <taxon>Pseudomonadota</taxon>
        <taxon>Gammaproteobacteria</taxon>
        <taxon>Woeseiales</taxon>
        <taxon>Woeseiaceae</taxon>
        <taxon>Woeseia</taxon>
    </lineage>
</organism>
<dbReference type="STRING" id="1548547.BA177_08360"/>
<dbReference type="OrthoDB" id="9778801at2"/>
<dbReference type="PANTHER" id="PTHR33973:SF4">
    <property type="entry name" value="OS07G0153300 PROTEIN"/>
    <property type="match status" value="1"/>
</dbReference>
<dbReference type="Pfam" id="PF07103">
    <property type="entry name" value="DUF1365"/>
    <property type="match status" value="1"/>
</dbReference>
<gene>
    <name evidence="1" type="ORF">BA177_08360</name>
</gene>
<dbReference type="Proteomes" id="UP000092695">
    <property type="component" value="Chromosome"/>
</dbReference>
<reference evidence="1 2" key="1">
    <citation type="submission" date="2016-06" db="EMBL/GenBank/DDBJ databases">
        <title>Complete genome sequence of a deep-branching marine Gamma Proteobacterium Woeseia oceani type strain XK5.</title>
        <authorList>
            <person name="Mu D."/>
            <person name="Du Z."/>
        </authorList>
    </citation>
    <scope>NUCLEOTIDE SEQUENCE [LARGE SCALE GENOMIC DNA]</scope>
    <source>
        <strain evidence="1 2">XK5</strain>
    </source>
</reference>
<dbReference type="KEGG" id="woc:BA177_08360"/>
<protein>
    <submittedName>
        <fullName evidence="1">Chromosome partitioning protein ParA</fullName>
    </submittedName>
</protein>
<dbReference type="EMBL" id="CP016268">
    <property type="protein sequence ID" value="ANO51213.1"/>
    <property type="molecule type" value="Genomic_DNA"/>
</dbReference>
<sequence>MDSGIFEGQVRHVRHAPVGHRFSYRVFLMYLDLEELPTAFARRWFWSTTAPAIARFRRSDHLGDPAVPLATAVAALVHERTGNRPNGPIRLLTHLRYFGYCFNPASFYYCFDATGRFVETIVVEVNNTPWGEQHCYVLPVPPGTEPGAMLRFQPDKAMHVSPFMPMDIDYDWRFSQPSAALNVFMTNWRNGQRVFDASLVLQRREITGATLARVLMLYPLITVRLITAIYWQALKLWFKRVPLHIHPAKKDKAVTR</sequence>
<accession>A0A193LFH4</accession>